<evidence type="ECO:0000259" key="1">
    <source>
        <dbReference type="Pfam" id="PF00144"/>
    </source>
</evidence>
<proteinExistence type="predicted"/>
<dbReference type="Proteomes" id="UP000005317">
    <property type="component" value="Unassembled WGS sequence"/>
</dbReference>
<gene>
    <name evidence="2" type="ORF">Thini_4367</name>
</gene>
<dbReference type="PANTHER" id="PTHR46825">
    <property type="entry name" value="D-ALANYL-D-ALANINE-CARBOXYPEPTIDASE/ENDOPEPTIDASE AMPH"/>
    <property type="match status" value="1"/>
</dbReference>
<dbReference type="AlphaFoldDB" id="A0A656HIU7"/>
<protein>
    <submittedName>
        <fullName evidence="2">Beta-lactamase</fullName>
    </submittedName>
</protein>
<dbReference type="InterPro" id="IPR012338">
    <property type="entry name" value="Beta-lactam/transpept-like"/>
</dbReference>
<dbReference type="Pfam" id="PF00144">
    <property type="entry name" value="Beta-lactamase"/>
    <property type="match status" value="1"/>
</dbReference>
<keyword evidence="3" id="KW-1185">Reference proteome</keyword>
<dbReference type="PANTHER" id="PTHR46825:SF7">
    <property type="entry name" value="D-ALANYL-D-ALANINE CARBOXYPEPTIDASE"/>
    <property type="match status" value="1"/>
</dbReference>
<accession>A0A656HIU7</accession>
<organism evidence="2 3">
    <name type="scientific">Thiothrix nivea (strain ATCC 35100 / DSM 5205 / JP2)</name>
    <dbReference type="NCBI Taxonomy" id="870187"/>
    <lineage>
        <taxon>Bacteria</taxon>
        <taxon>Pseudomonadati</taxon>
        <taxon>Pseudomonadota</taxon>
        <taxon>Gammaproteobacteria</taxon>
        <taxon>Thiotrichales</taxon>
        <taxon>Thiotrichaceae</taxon>
        <taxon>Thiothrix</taxon>
    </lineage>
</organism>
<reference evidence="3" key="1">
    <citation type="journal article" date="2011" name="Stand. Genomic Sci.">
        <title>Genome sequence of the filamentous, gliding Thiothrix nivea neotype strain (JP2(T)).</title>
        <authorList>
            <person name="Lapidus A."/>
            <person name="Nolan M."/>
            <person name="Lucas S."/>
            <person name="Glavina Del Rio T."/>
            <person name="Tice H."/>
            <person name="Cheng J.F."/>
            <person name="Tapia R."/>
            <person name="Han C."/>
            <person name="Goodwin L."/>
            <person name="Pitluck S."/>
            <person name="Liolios K."/>
            <person name="Pagani I."/>
            <person name="Ivanova N."/>
            <person name="Huntemann M."/>
            <person name="Mavromatis K."/>
            <person name="Mikhailova N."/>
            <person name="Pati A."/>
            <person name="Chen A."/>
            <person name="Palaniappan K."/>
            <person name="Land M."/>
            <person name="Brambilla E.M."/>
            <person name="Rohde M."/>
            <person name="Abt B."/>
            <person name="Verbarg S."/>
            <person name="Goker M."/>
            <person name="Bristow J."/>
            <person name="Eisen J.A."/>
            <person name="Markowitz V."/>
            <person name="Hugenholtz P."/>
            <person name="Kyrpides N.C."/>
            <person name="Klenk H.P."/>
            <person name="Woyke T."/>
        </authorList>
    </citation>
    <scope>NUCLEOTIDE SEQUENCE [LARGE SCALE GENOMIC DNA]</scope>
    <source>
        <strain evidence="3">ATCC 35100 / DSM 5205 / JP2</strain>
    </source>
</reference>
<dbReference type="OrthoDB" id="5622764at2"/>
<dbReference type="Gene3D" id="3.40.710.10">
    <property type="entry name" value="DD-peptidase/beta-lactamase superfamily"/>
    <property type="match status" value="1"/>
</dbReference>
<name>A0A656HIU7_THINJ</name>
<dbReference type="InterPro" id="IPR050491">
    <property type="entry name" value="AmpC-like"/>
</dbReference>
<dbReference type="InterPro" id="IPR001466">
    <property type="entry name" value="Beta-lactam-related"/>
</dbReference>
<evidence type="ECO:0000313" key="3">
    <source>
        <dbReference type="Proteomes" id="UP000005317"/>
    </source>
</evidence>
<sequence precursor="true">MTLTQPVKPGFIRAIFLALILTLLTACGGGGNNQTTTVATASSFSASQADTSINQILARTVAQENIVNSVILFAAPDQHYQYLQAGGTANPTSNEAMTPAHPFRIASLSKPFTATVVLQLVEEGYFSLDTPLSGILADADMPAGYTLDDLHVLQGKKSGGSITIRQLLQHTSGIRDFMMDAPTGNPATASGGIVASTVLDSLNSNPQGLAARQWDKQQLLAYYLDSGYGQNALFAPGSQHYYSDSGYLLLGIVIEKATGLSLTANLRARIFDRLGLAHTYHENFEAARGGVLAHHFFDLKAFGNQQNIDVAAANINTSASWAGGAIVSSAEDLLVFLQALMHNELFRNASTLADMQRLTSASPNYGLGLMGGTINGYQVWAHTGFWGTLMAYSPQKNAWLVIAVNQVMADVEAVGMAVFQAALDAKL</sequence>
<feature type="domain" description="Beta-lactamase-related" evidence="1">
    <location>
        <begin position="67"/>
        <end position="410"/>
    </location>
</feature>
<evidence type="ECO:0000313" key="2">
    <source>
        <dbReference type="EMBL" id="EIJ36848.1"/>
    </source>
</evidence>
<dbReference type="EMBL" id="JH651384">
    <property type="protein sequence ID" value="EIJ36848.1"/>
    <property type="molecule type" value="Genomic_DNA"/>
</dbReference>
<dbReference type="RefSeq" id="WP_002710712.1">
    <property type="nucleotide sequence ID" value="NZ_JH651384.1"/>
</dbReference>
<dbReference type="SUPFAM" id="SSF56601">
    <property type="entry name" value="beta-lactamase/transpeptidase-like"/>
    <property type="match status" value="1"/>
</dbReference>